<dbReference type="Proteomes" id="UP000076738">
    <property type="component" value="Unassembled WGS sequence"/>
</dbReference>
<evidence type="ECO:0000313" key="2">
    <source>
        <dbReference type="Proteomes" id="UP000076738"/>
    </source>
</evidence>
<dbReference type="AlphaFoldDB" id="A0A167GZJ0"/>
<reference evidence="1 2" key="1">
    <citation type="journal article" date="2016" name="Mol. Biol. Evol.">
        <title>Comparative Genomics of Early-Diverging Mushroom-Forming Fungi Provides Insights into the Origins of Lignocellulose Decay Capabilities.</title>
        <authorList>
            <person name="Nagy L.G."/>
            <person name="Riley R."/>
            <person name="Tritt A."/>
            <person name="Adam C."/>
            <person name="Daum C."/>
            <person name="Floudas D."/>
            <person name="Sun H."/>
            <person name="Yadav J.S."/>
            <person name="Pangilinan J."/>
            <person name="Larsson K.H."/>
            <person name="Matsuura K."/>
            <person name="Barry K."/>
            <person name="Labutti K."/>
            <person name="Kuo R."/>
            <person name="Ohm R.A."/>
            <person name="Bhattacharya S.S."/>
            <person name="Shirouzu T."/>
            <person name="Yoshinaga Y."/>
            <person name="Martin F.M."/>
            <person name="Grigoriev I.V."/>
            <person name="Hibbett D.S."/>
        </authorList>
    </citation>
    <scope>NUCLEOTIDE SEQUENCE [LARGE SCALE GENOMIC DNA]</scope>
    <source>
        <strain evidence="1 2">TUFC12733</strain>
    </source>
</reference>
<proteinExistence type="predicted"/>
<protein>
    <submittedName>
        <fullName evidence="1">Uncharacterized protein</fullName>
    </submittedName>
</protein>
<keyword evidence="2" id="KW-1185">Reference proteome</keyword>
<name>A0A167GZJ0_CALVF</name>
<evidence type="ECO:0000313" key="1">
    <source>
        <dbReference type="EMBL" id="KZO91070.1"/>
    </source>
</evidence>
<gene>
    <name evidence="1" type="ORF">CALVIDRAFT_558342</name>
</gene>
<organism evidence="1 2">
    <name type="scientific">Calocera viscosa (strain TUFC12733)</name>
    <dbReference type="NCBI Taxonomy" id="1330018"/>
    <lineage>
        <taxon>Eukaryota</taxon>
        <taxon>Fungi</taxon>
        <taxon>Dikarya</taxon>
        <taxon>Basidiomycota</taxon>
        <taxon>Agaricomycotina</taxon>
        <taxon>Dacrymycetes</taxon>
        <taxon>Dacrymycetales</taxon>
        <taxon>Dacrymycetaceae</taxon>
        <taxon>Calocera</taxon>
    </lineage>
</organism>
<sequence>MLTTRKGTCIFFQLKHVPIDPSGWLVFMCSSTYNSSIVFAEDLPTGFSGTSPNALEIAKALRIVIDGDLANGKHHKLRCPPQCDPDTEFFFATDSRELCKTVGEAMSALPHTRSSTHEVSYMPHYHTLVPFNSVWTMFLAGMRERAENGTAWRQMLRSFIYCSGTPPKIESANLIDL</sequence>
<dbReference type="OrthoDB" id="10317128at2759"/>
<dbReference type="EMBL" id="KV417329">
    <property type="protein sequence ID" value="KZO91070.1"/>
    <property type="molecule type" value="Genomic_DNA"/>
</dbReference>
<accession>A0A167GZJ0</accession>